<keyword evidence="2" id="KW-1185">Reference proteome</keyword>
<dbReference type="Pfam" id="PF13814">
    <property type="entry name" value="Replic_Relax"/>
    <property type="match status" value="1"/>
</dbReference>
<dbReference type="EMBL" id="WPHG01000005">
    <property type="protein sequence ID" value="MVA99293.1"/>
    <property type="molecule type" value="Genomic_DNA"/>
</dbReference>
<sequence length="277" mass="31692">MDTTTRQDALGRRCRFSRTPLGKRLVLGPRDTVILRWLYRYRYLRVDHLLALIRPRSEKRFVERLGDLFHETGYLNRPALLAPHFDARSTPMLYEISQSGVAYLEGHDALPPRAVTFSRRSPRAYNPQILHTMMIIDTLLAIELATRQTPSQRFVPVDEILARAPATTRRAPNPLSIPVTVLPDRNHPVIRTRMETHLIPDALYGVEHRAGGEKRYRFFALECERTSPISRSTAKASSRALKEATYDALIRSGAFTQHWGIPNLALQFCSRSKLGPR</sequence>
<dbReference type="Proteomes" id="UP000463224">
    <property type="component" value="Unassembled WGS sequence"/>
</dbReference>
<accession>A0A844QMT8</accession>
<dbReference type="RefSeq" id="WP_156714328.1">
    <property type="nucleotide sequence ID" value="NZ_WPHG01000005.1"/>
</dbReference>
<evidence type="ECO:0000313" key="2">
    <source>
        <dbReference type="Proteomes" id="UP000463224"/>
    </source>
</evidence>
<dbReference type="AlphaFoldDB" id="A0A844QMT8"/>
<dbReference type="InterPro" id="IPR025855">
    <property type="entry name" value="Replic_Relax"/>
</dbReference>
<evidence type="ECO:0008006" key="3">
    <source>
        <dbReference type="Google" id="ProtNLM"/>
    </source>
</evidence>
<evidence type="ECO:0000313" key="1">
    <source>
        <dbReference type="EMBL" id="MVA99293.1"/>
    </source>
</evidence>
<name>A0A844QMT8_9HYPH</name>
<gene>
    <name evidence="1" type="ORF">GN330_18775</name>
</gene>
<organism evidence="1 2">
    <name type="scientific">Nitratireductor arenosus</name>
    <dbReference type="NCBI Taxonomy" id="2682096"/>
    <lineage>
        <taxon>Bacteria</taxon>
        <taxon>Pseudomonadati</taxon>
        <taxon>Pseudomonadota</taxon>
        <taxon>Alphaproteobacteria</taxon>
        <taxon>Hyphomicrobiales</taxon>
        <taxon>Phyllobacteriaceae</taxon>
        <taxon>Nitratireductor</taxon>
    </lineage>
</organism>
<reference evidence="1 2" key="1">
    <citation type="submission" date="2019-12" db="EMBL/GenBank/DDBJ databases">
        <title>Nitratireductor arenosus sp. nov., Isolated from sea sand, Jeju island, South Korea.</title>
        <authorList>
            <person name="Kim W."/>
        </authorList>
    </citation>
    <scope>NUCLEOTIDE SEQUENCE [LARGE SCALE GENOMIC DNA]</scope>
    <source>
        <strain evidence="1 2">CAU 1489</strain>
    </source>
</reference>
<proteinExistence type="predicted"/>
<protein>
    <recommendedName>
        <fullName evidence="3">Replication-relaxation</fullName>
    </recommendedName>
</protein>
<comment type="caution">
    <text evidence="1">The sequence shown here is derived from an EMBL/GenBank/DDBJ whole genome shotgun (WGS) entry which is preliminary data.</text>
</comment>